<dbReference type="Pfam" id="PF08263">
    <property type="entry name" value="LRRNT_2"/>
    <property type="match status" value="1"/>
</dbReference>
<feature type="region of interest" description="Disordered" evidence="22">
    <location>
        <begin position="703"/>
        <end position="722"/>
    </location>
</feature>
<dbReference type="FunFam" id="3.80.10.10:FF:000691">
    <property type="entry name" value="Putative LRR receptor-like serine/threonine-protein kinase"/>
    <property type="match status" value="1"/>
</dbReference>
<evidence type="ECO:0000256" key="22">
    <source>
        <dbReference type="SAM" id="MobiDB-lite"/>
    </source>
</evidence>
<feature type="binding site" evidence="21">
    <location>
        <position position="849"/>
    </location>
    <ligand>
        <name>ATP</name>
        <dbReference type="ChEBI" id="CHEBI:30616"/>
    </ligand>
</feature>
<evidence type="ECO:0000256" key="17">
    <source>
        <dbReference type="ARBA" id="ARBA00023170"/>
    </source>
</evidence>
<dbReference type="FunFam" id="3.80.10.10:FF:000041">
    <property type="entry name" value="LRR receptor-like serine/threonine-protein kinase ERECTA"/>
    <property type="match status" value="1"/>
</dbReference>
<comment type="similarity">
    <text evidence="3">Belongs to the protein kinase superfamily. Ser/Thr protein kinase family.</text>
</comment>
<feature type="domain" description="Protein kinase" evidence="25">
    <location>
        <begin position="820"/>
        <end position="1083"/>
    </location>
</feature>
<dbReference type="EMBL" id="KZ451943">
    <property type="protein sequence ID" value="PKA59865.1"/>
    <property type="molecule type" value="Genomic_DNA"/>
</dbReference>
<evidence type="ECO:0000256" key="2">
    <source>
        <dbReference type="ARBA" id="ARBA00004479"/>
    </source>
</evidence>
<keyword evidence="12 21" id="KW-0547">Nucleotide-binding</keyword>
<evidence type="ECO:0000256" key="5">
    <source>
        <dbReference type="ARBA" id="ARBA00022527"/>
    </source>
</evidence>
<evidence type="ECO:0000256" key="20">
    <source>
        <dbReference type="ARBA" id="ARBA00048679"/>
    </source>
</evidence>
<keyword evidence="8 26" id="KW-0808">Transferase</keyword>
<evidence type="ECO:0000256" key="9">
    <source>
        <dbReference type="ARBA" id="ARBA00022692"/>
    </source>
</evidence>
<evidence type="ECO:0000256" key="15">
    <source>
        <dbReference type="ARBA" id="ARBA00022989"/>
    </source>
</evidence>
<organism evidence="26 27">
    <name type="scientific">Apostasia shenzhenica</name>
    <dbReference type="NCBI Taxonomy" id="1088818"/>
    <lineage>
        <taxon>Eukaryota</taxon>
        <taxon>Viridiplantae</taxon>
        <taxon>Streptophyta</taxon>
        <taxon>Embryophyta</taxon>
        <taxon>Tracheophyta</taxon>
        <taxon>Spermatophyta</taxon>
        <taxon>Magnoliopsida</taxon>
        <taxon>Liliopsida</taxon>
        <taxon>Asparagales</taxon>
        <taxon>Orchidaceae</taxon>
        <taxon>Apostasioideae</taxon>
        <taxon>Apostasia</taxon>
    </lineage>
</organism>
<comment type="catalytic activity">
    <reaction evidence="19">
        <text>L-threonyl-[protein] + ATP = O-phospho-L-threonyl-[protein] + ADP + H(+)</text>
        <dbReference type="Rhea" id="RHEA:46608"/>
        <dbReference type="Rhea" id="RHEA-COMP:11060"/>
        <dbReference type="Rhea" id="RHEA-COMP:11605"/>
        <dbReference type="ChEBI" id="CHEBI:15378"/>
        <dbReference type="ChEBI" id="CHEBI:30013"/>
        <dbReference type="ChEBI" id="CHEBI:30616"/>
        <dbReference type="ChEBI" id="CHEBI:61977"/>
        <dbReference type="ChEBI" id="CHEBI:456216"/>
        <dbReference type="EC" id="2.7.11.1"/>
    </reaction>
</comment>
<keyword evidence="11" id="KW-0677">Repeat</keyword>
<dbReference type="InterPro" id="IPR032675">
    <property type="entry name" value="LRR_dom_sf"/>
</dbReference>
<evidence type="ECO:0000256" key="12">
    <source>
        <dbReference type="ARBA" id="ARBA00022741"/>
    </source>
</evidence>
<dbReference type="InterPro" id="IPR013210">
    <property type="entry name" value="LRR_N_plant-typ"/>
</dbReference>
<dbReference type="PROSITE" id="PS00108">
    <property type="entry name" value="PROTEIN_KINASE_ST"/>
    <property type="match status" value="1"/>
</dbReference>
<evidence type="ECO:0000256" key="16">
    <source>
        <dbReference type="ARBA" id="ARBA00023136"/>
    </source>
</evidence>
<evidence type="ECO:0000256" key="19">
    <source>
        <dbReference type="ARBA" id="ARBA00047899"/>
    </source>
</evidence>
<keyword evidence="7" id="KW-0433">Leucine-rich repeat</keyword>
<dbReference type="PANTHER" id="PTHR48005:SF84">
    <property type="entry name" value="NON-SPECIFIC SERINE_THREONINE PROTEIN KINASE"/>
    <property type="match status" value="1"/>
</dbReference>
<evidence type="ECO:0000256" key="14">
    <source>
        <dbReference type="ARBA" id="ARBA00022840"/>
    </source>
</evidence>
<proteinExistence type="inferred from homology"/>
<dbReference type="PROSITE" id="PS50011">
    <property type="entry name" value="PROTEIN_KINASE_DOM"/>
    <property type="match status" value="1"/>
</dbReference>
<evidence type="ECO:0000256" key="4">
    <source>
        <dbReference type="ARBA" id="ARBA00012513"/>
    </source>
</evidence>
<evidence type="ECO:0000256" key="10">
    <source>
        <dbReference type="ARBA" id="ARBA00022729"/>
    </source>
</evidence>
<evidence type="ECO:0000256" key="1">
    <source>
        <dbReference type="ARBA" id="ARBA00004162"/>
    </source>
</evidence>
<evidence type="ECO:0000256" key="11">
    <source>
        <dbReference type="ARBA" id="ARBA00022737"/>
    </source>
</evidence>
<keyword evidence="9 23" id="KW-0812">Transmembrane</keyword>
<evidence type="ECO:0000256" key="3">
    <source>
        <dbReference type="ARBA" id="ARBA00008684"/>
    </source>
</evidence>
<dbReference type="PROSITE" id="PS00107">
    <property type="entry name" value="PROTEIN_KINASE_ATP"/>
    <property type="match status" value="1"/>
</dbReference>
<dbReference type="GO" id="GO:0005524">
    <property type="term" value="F:ATP binding"/>
    <property type="evidence" value="ECO:0007669"/>
    <property type="project" value="UniProtKB-UniRule"/>
</dbReference>
<keyword evidence="10 24" id="KW-0732">Signal</keyword>
<dbReference type="InterPro" id="IPR051420">
    <property type="entry name" value="Ser_Thr_Kinases_DiverseReg"/>
</dbReference>
<evidence type="ECO:0000256" key="13">
    <source>
        <dbReference type="ARBA" id="ARBA00022777"/>
    </source>
</evidence>
<dbReference type="FunFam" id="1.10.510.10:FF:000388">
    <property type="entry name" value="Leucine-rich repeat receptor-like tyrosine-protein kinase PXC3"/>
    <property type="match status" value="1"/>
</dbReference>
<keyword evidence="13 26" id="KW-0418">Kinase</keyword>
<comment type="catalytic activity">
    <reaction evidence="20">
        <text>L-seryl-[protein] + ATP = O-phospho-L-seryl-[protein] + ADP + H(+)</text>
        <dbReference type="Rhea" id="RHEA:17989"/>
        <dbReference type="Rhea" id="RHEA-COMP:9863"/>
        <dbReference type="Rhea" id="RHEA-COMP:11604"/>
        <dbReference type="ChEBI" id="CHEBI:15378"/>
        <dbReference type="ChEBI" id="CHEBI:29999"/>
        <dbReference type="ChEBI" id="CHEBI:30616"/>
        <dbReference type="ChEBI" id="CHEBI:83421"/>
        <dbReference type="ChEBI" id="CHEBI:456216"/>
        <dbReference type="EC" id="2.7.11.1"/>
    </reaction>
</comment>
<dbReference type="InterPro" id="IPR011009">
    <property type="entry name" value="Kinase-like_dom_sf"/>
</dbReference>
<dbReference type="Gene3D" id="3.80.10.10">
    <property type="entry name" value="Ribonuclease Inhibitor"/>
    <property type="match status" value="4"/>
</dbReference>
<evidence type="ECO:0000256" key="21">
    <source>
        <dbReference type="PROSITE-ProRule" id="PRU10141"/>
    </source>
</evidence>
<name>A0A2I0AWE7_9ASPA</name>
<keyword evidence="5" id="KW-0723">Serine/threonine-protein kinase</keyword>
<dbReference type="GO" id="GO:0106310">
    <property type="term" value="F:protein serine kinase activity"/>
    <property type="evidence" value="ECO:0007669"/>
    <property type="project" value="RHEA"/>
</dbReference>
<dbReference type="Gene3D" id="3.30.200.20">
    <property type="entry name" value="Phosphorylase Kinase, domain 1"/>
    <property type="match status" value="1"/>
</dbReference>
<keyword evidence="18" id="KW-0325">Glycoprotein</keyword>
<sequence length="1103" mass="119717">MSEKRPGLGSSNELFPRIVLPFLLLLISGAAGESPSASEKNVLLDLKSFLLHNNRFNRGRYAGWNESEPSPCRWAGISCDSDGRVTGIDLRDSNISGEIYSSFSALPALVSLDLSANSLTGPVPPDLNQCRGLRYLNVSHNLINGELNITGLAHLENLDVSVNRFVGRVISSFPLNCGNLISLNISSNNFTGDIDDYFKDCHGKLQFLDLSLNQFGVGMWMGFWWLREFLASDNHLTGELPPETFPASCNLESLDLSGNGLRGSFPHSIANCSKLTFLNIWGNLFTGRIPSSIGSLSELNTLILGNNSFDKNLPVELAHCPKLLFLDLSRNRFGGEVQRNLGNFTTLQFLILHSNSYTVGIEESGVLKLPNLRRLDLSFNNFSRELPIAAADMPNLKFLVLANNDFYGRIPPEYGRITTLQALDLSFNRLSGGIPPELGNLTSLLWLMLGNNKLTGSIPPEIGNCSSLLWLNLANNRLSGRIPPEISKIGRDPTPTFEKNRKNNITAGTGECLAMMRWLPATYPPFNFVYTVMTRRTCRGLWDQLLKGYGIFPVCLNASKPIRTLDSTGYLQLSSNQLFGEIPPEIGEMGRLSILSIGSNQLSGRLPSVLGRLPLLLLNVSSNRFSGPIPVEIGGIQCLQILDLSMNNFSGEFPGSLNRLSDLSKFNVSFNPLLRGVIPISGQIATFDNSSFLGDPLMTVSTSTSTSASPSSKPPPGDSSPSRWSLAKVVSFWIFFSLTVVIFLSGILCFVVCLTTRTPIDPNPVSDLDQSEIILLEGVKLTASGSTSDHSSSPCSGVRVFQLGKTAFTYSDILEATGNFSKDMMIGCGGSGVVYRGLLPDGRSVAVKKLQRGGSEGERAFRAEMEILAGGHPNLVSLFGWCLAGAEKILVYEYMEGGSLEDVIKDRQGFGWVRRVEAAVGVARALAHLHHECLPAVVHRDVKASNVMMDGRGMARVTDFGLARVVVNGETHVSTVVAGTVGYVAPEYGQTWRATTKGDAYSFGVVAMELATGRSAVEDGGEECLVEWARRVGVEGAAAAAVEGWGEGGEAMKGLMTVGMMCTKEVPQDRPDMREVLEMLVSIAGDGVGENGRRPFDCQCQRR</sequence>
<keyword evidence="17 26" id="KW-0675">Receptor</keyword>
<dbReference type="GO" id="GO:0004674">
    <property type="term" value="F:protein serine/threonine kinase activity"/>
    <property type="evidence" value="ECO:0007669"/>
    <property type="project" value="UniProtKB-KW"/>
</dbReference>
<feature type="chain" id="PRO_5014130586" description="non-specific serine/threonine protein kinase" evidence="24">
    <location>
        <begin position="33"/>
        <end position="1103"/>
    </location>
</feature>
<evidence type="ECO:0000313" key="26">
    <source>
        <dbReference type="EMBL" id="PKA59865.1"/>
    </source>
</evidence>
<dbReference type="InterPro" id="IPR008271">
    <property type="entry name" value="Ser/Thr_kinase_AS"/>
</dbReference>
<dbReference type="AlphaFoldDB" id="A0A2I0AWE7"/>
<keyword evidence="14 21" id="KW-0067">ATP-binding</keyword>
<dbReference type="InterPro" id="IPR017441">
    <property type="entry name" value="Protein_kinase_ATP_BS"/>
</dbReference>
<evidence type="ECO:0000256" key="18">
    <source>
        <dbReference type="ARBA" id="ARBA00023180"/>
    </source>
</evidence>
<dbReference type="Pfam" id="PF13855">
    <property type="entry name" value="LRR_8"/>
    <property type="match status" value="2"/>
</dbReference>
<dbReference type="SUPFAM" id="SSF56112">
    <property type="entry name" value="Protein kinase-like (PK-like)"/>
    <property type="match status" value="1"/>
</dbReference>
<evidence type="ECO:0000256" key="24">
    <source>
        <dbReference type="SAM" id="SignalP"/>
    </source>
</evidence>
<evidence type="ECO:0000256" key="7">
    <source>
        <dbReference type="ARBA" id="ARBA00022614"/>
    </source>
</evidence>
<dbReference type="STRING" id="1088818.A0A2I0AWE7"/>
<protein>
    <recommendedName>
        <fullName evidence="4">non-specific serine/threonine protein kinase</fullName>
        <ecNumber evidence="4">2.7.11.1</ecNumber>
    </recommendedName>
</protein>
<evidence type="ECO:0000256" key="6">
    <source>
        <dbReference type="ARBA" id="ARBA00022553"/>
    </source>
</evidence>
<comment type="subcellular location">
    <subcellularLocation>
        <location evidence="1">Cell membrane</location>
        <topology evidence="1">Single-pass membrane protein</topology>
    </subcellularLocation>
    <subcellularLocation>
        <location evidence="2">Membrane</location>
        <topology evidence="2">Single-pass type I membrane protein</topology>
    </subcellularLocation>
</comment>
<reference evidence="26 27" key="1">
    <citation type="journal article" date="2017" name="Nature">
        <title>The Apostasia genome and the evolution of orchids.</title>
        <authorList>
            <person name="Zhang G.Q."/>
            <person name="Liu K.W."/>
            <person name="Li Z."/>
            <person name="Lohaus R."/>
            <person name="Hsiao Y.Y."/>
            <person name="Niu S.C."/>
            <person name="Wang J.Y."/>
            <person name="Lin Y.C."/>
            <person name="Xu Q."/>
            <person name="Chen L.J."/>
            <person name="Yoshida K."/>
            <person name="Fujiwara S."/>
            <person name="Wang Z.W."/>
            <person name="Zhang Y.Q."/>
            <person name="Mitsuda N."/>
            <person name="Wang M."/>
            <person name="Liu G.H."/>
            <person name="Pecoraro L."/>
            <person name="Huang H.X."/>
            <person name="Xiao X.J."/>
            <person name="Lin M."/>
            <person name="Wu X.Y."/>
            <person name="Wu W.L."/>
            <person name="Chen Y.Y."/>
            <person name="Chang S.B."/>
            <person name="Sakamoto S."/>
            <person name="Ohme-Takagi M."/>
            <person name="Yagi M."/>
            <person name="Zeng S.J."/>
            <person name="Shen C.Y."/>
            <person name="Yeh C.M."/>
            <person name="Luo Y.B."/>
            <person name="Tsai W.C."/>
            <person name="Van de Peer Y."/>
            <person name="Liu Z.J."/>
        </authorList>
    </citation>
    <scope>NUCLEOTIDE SEQUENCE [LARGE SCALE GENOMIC DNA]</scope>
    <source>
        <strain evidence="27">cv. Shenzhen</strain>
        <tissue evidence="26">Stem</tissue>
    </source>
</reference>
<dbReference type="InterPro" id="IPR000719">
    <property type="entry name" value="Prot_kinase_dom"/>
</dbReference>
<dbReference type="SMART" id="SM00369">
    <property type="entry name" value="LRR_TYP"/>
    <property type="match status" value="5"/>
</dbReference>
<feature type="transmembrane region" description="Helical" evidence="23">
    <location>
        <begin position="730"/>
        <end position="754"/>
    </location>
</feature>
<dbReference type="SUPFAM" id="SSF52058">
    <property type="entry name" value="L domain-like"/>
    <property type="match status" value="3"/>
</dbReference>
<dbReference type="Pfam" id="PF00069">
    <property type="entry name" value="Pkinase"/>
    <property type="match status" value="1"/>
</dbReference>
<keyword evidence="27" id="KW-1185">Reference proteome</keyword>
<dbReference type="SMART" id="SM00220">
    <property type="entry name" value="S_TKc"/>
    <property type="match status" value="1"/>
</dbReference>
<dbReference type="PANTHER" id="PTHR48005">
    <property type="entry name" value="LEUCINE RICH REPEAT KINASE 2"/>
    <property type="match status" value="1"/>
</dbReference>
<evidence type="ECO:0000256" key="8">
    <source>
        <dbReference type="ARBA" id="ARBA00022679"/>
    </source>
</evidence>
<dbReference type="Proteomes" id="UP000236161">
    <property type="component" value="Unassembled WGS sequence"/>
</dbReference>
<evidence type="ECO:0000259" key="25">
    <source>
        <dbReference type="PROSITE" id="PS50011"/>
    </source>
</evidence>
<evidence type="ECO:0000256" key="23">
    <source>
        <dbReference type="SAM" id="Phobius"/>
    </source>
</evidence>
<dbReference type="FunFam" id="3.30.200.20:FF:000309">
    <property type="entry name" value="Leucine-rich repeat receptor protein kinase MSP1"/>
    <property type="match status" value="1"/>
</dbReference>
<gene>
    <name evidence="26" type="ORF">AXF42_Ash015923</name>
</gene>
<dbReference type="EC" id="2.7.11.1" evidence="4"/>
<dbReference type="OrthoDB" id="676979at2759"/>
<dbReference type="InterPro" id="IPR001611">
    <property type="entry name" value="Leu-rich_rpt"/>
</dbReference>
<accession>A0A2I0AWE7</accession>
<dbReference type="GO" id="GO:0005886">
    <property type="term" value="C:plasma membrane"/>
    <property type="evidence" value="ECO:0007669"/>
    <property type="project" value="UniProtKB-SubCell"/>
</dbReference>
<dbReference type="FunFam" id="3.80.10.10:FF:000400">
    <property type="entry name" value="Nuclear pore complex protein NUP107"/>
    <property type="match status" value="1"/>
</dbReference>
<dbReference type="InterPro" id="IPR003591">
    <property type="entry name" value="Leu-rich_rpt_typical-subtyp"/>
</dbReference>
<feature type="signal peptide" evidence="24">
    <location>
        <begin position="1"/>
        <end position="32"/>
    </location>
</feature>
<keyword evidence="16 23" id="KW-0472">Membrane</keyword>
<evidence type="ECO:0000313" key="27">
    <source>
        <dbReference type="Proteomes" id="UP000236161"/>
    </source>
</evidence>
<keyword evidence="15 23" id="KW-1133">Transmembrane helix</keyword>
<dbReference type="Pfam" id="PF00560">
    <property type="entry name" value="LRR_1"/>
    <property type="match status" value="5"/>
</dbReference>
<keyword evidence="6" id="KW-0597">Phosphoprotein</keyword>
<dbReference type="Gene3D" id="1.10.510.10">
    <property type="entry name" value="Transferase(Phosphotransferase) domain 1"/>
    <property type="match status" value="1"/>
</dbReference>